<organism evidence="4 5">
    <name type="scientific">Candidatus Nomurabacteria bacterium RIFCSPLOWO2_01_FULL_33_24</name>
    <dbReference type="NCBI Taxonomy" id="1801765"/>
    <lineage>
        <taxon>Bacteria</taxon>
        <taxon>Candidatus Nomuraibacteriota</taxon>
    </lineage>
</organism>
<dbReference type="EMBL" id="MFUP01000004">
    <property type="protein sequence ID" value="OGI88398.1"/>
    <property type="molecule type" value="Genomic_DNA"/>
</dbReference>
<keyword evidence="1" id="KW-0805">Transcription regulation</keyword>
<sequence length="290" mass="33844">MNNKRHLENKDSLMELIPYSLNKQEGAEMFSSTIKKTEKLITALYMVTDGFNKDEPLRARLRSLGVDLVSDIQSLSLKFLAERYFDISEIIEKINHILSFLKISASSGFMSEMNYLVLGNEFELLKNSVYHEQEQKESNKKTSSFTLSNNLLKKESFIEEQDSSFNKINTSSEKKENELSYKITSVTKHKGHPDNIIYKGQSKINKKDNKKTKQVFLENNYYNRGQLETKERKEFILKLIKEKKEIMIKDISKIISYYSEKTIQRDLLSLVNSGIIKKIGEKRWSKYSLT</sequence>
<dbReference type="InterPro" id="IPR036390">
    <property type="entry name" value="WH_DNA-bd_sf"/>
</dbReference>
<evidence type="ECO:0000313" key="5">
    <source>
        <dbReference type="Proteomes" id="UP000185809"/>
    </source>
</evidence>
<evidence type="ECO:0000256" key="2">
    <source>
        <dbReference type="ARBA" id="ARBA00023163"/>
    </source>
</evidence>
<keyword evidence="2" id="KW-0804">Transcription</keyword>
<proteinExistence type="predicted"/>
<dbReference type="GO" id="GO:0003700">
    <property type="term" value="F:DNA-binding transcription factor activity"/>
    <property type="evidence" value="ECO:0007669"/>
    <property type="project" value="InterPro"/>
</dbReference>
<dbReference type="AlphaFoldDB" id="A0A1F6X2V8"/>
<dbReference type="InterPro" id="IPR036388">
    <property type="entry name" value="WH-like_DNA-bd_sf"/>
</dbReference>
<gene>
    <name evidence="4" type="ORF">A2995_00870</name>
</gene>
<accession>A0A1F6X2V8</accession>
<evidence type="ECO:0000259" key="3">
    <source>
        <dbReference type="Pfam" id="PF08220"/>
    </source>
</evidence>
<dbReference type="Gene3D" id="1.10.10.10">
    <property type="entry name" value="Winged helix-like DNA-binding domain superfamily/Winged helix DNA-binding domain"/>
    <property type="match status" value="1"/>
</dbReference>
<feature type="domain" description="HTH deoR-type" evidence="3">
    <location>
        <begin position="232"/>
        <end position="279"/>
    </location>
</feature>
<dbReference type="Proteomes" id="UP000185809">
    <property type="component" value="Unassembled WGS sequence"/>
</dbReference>
<protein>
    <recommendedName>
        <fullName evidence="3">HTH deoR-type domain-containing protein</fullName>
    </recommendedName>
</protein>
<name>A0A1F6X2V8_9BACT</name>
<dbReference type="SUPFAM" id="SSF46785">
    <property type="entry name" value="Winged helix' DNA-binding domain"/>
    <property type="match status" value="1"/>
</dbReference>
<dbReference type="InterPro" id="IPR001034">
    <property type="entry name" value="DeoR_HTH"/>
</dbReference>
<reference evidence="4 5" key="1">
    <citation type="journal article" date="2016" name="Nat. Commun.">
        <title>Thousands of microbial genomes shed light on interconnected biogeochemical processes in an aquifer system.</title>
        <authorList>
            <person name="Anantharaman K."/>
            <person name="Brown C.T."/>
            <person name="Hug L.A."/>
            <person name="Sharon I."/>
            <person name="Castelle C.J."/>
            <person name="Probst A.J."/>
            <person name="Thomas B.C."/>
            <person name="Singh A."/>
            <person name="Wilkins M.J."/>
            <person name="Karaoz U."/>
            <person name="Brodie E.L."/>
            <person name="Williams K.H."/>
            <person name="Hubbard S.S."/>
            <person name="Banfield J.F."/>
        </authorList>
    </citation>
    <scope>NUCLEOTIDE SEQUENCE [LARGE SCALE GENOMIC DNA]</scope>
</reference>
<dbReference type="Pfam" id="PF08220">
    <property type="entry name" value="HTH_DeoR"/>
    <property type="match status" value="1"/>
</dbReference>
<evidence type="ECO:0000256" key="1">
    <source>
        <dbReference type="ARBA" id="ARBA00023015"/>
    </source>
</evidence>
<comment type="caution">
    <text evidence="4">The sequence shown here is derived from an EMBL/GenBank/DDBJ whole genome shotgun (WGS) entry which is preliminary data.</text>
</comment>
<evidence type="ECO:0000313" key="4">
    <source>
        <dbReference type="EMBL" id="OGI88398.1"/>
    </source>
</evidence>